<dbReference type="Gene3D" id="3.30.70.100">
    <property type="match status" value="1"/>
</dbReference>
<name>A0A928V5E3_9GAMM</name>
<protein>
    <recommendedName>
        <fullName evidence="1">BLUF domain-containing protein</fullName>
    </recommendedName>
</protein>
<feature type="domain" description="BLUF" evidence="1">
    <location>
        <begin position="8"/>
        <end position="103"/>
    </location>
</feature>
<keyword evidence="3" id="KW-1185">Reference proteome</keyword>
<dbReference type="GO" id="GO:0009882">
    <property type="term" value="F:blue light photoreceptor activity"/>
    <property type="evidence" value="ECO:0007669"/>
    <property type="project" value="InterPro"/>
</dbReference>
<accession>A0A928V5E3</accession>
<dbReference type="Proteomes" id="UP000652567">
    <property type="component" value="Unassembled WGS sequence"/>
</dbReference>
<dbReference type="GO" id="GO:0071949">
    <property type="term" value="F:FAD binding"/>
    <property type="evidence" value="ECO:0007669"/>
    <property type="project" value="InterPro"/>
</dbReference>
<dbReference type="InterPro" id="IPR007024">
    <property type="entry name" value="BLUF_domain"/>
</dbReference>
<evidence type="ECO:0000313" key="2">
    <source>
        <dbReference type="EMBL" id="MBE8719095.1"/>
    </source>
</evidence>
<dbReference type="SUPFAM" id="SSF54975">
    <property type="entry name" value="Acylphosphatase/BLUF domain-like"/>
    <property type="match status" value="1"/>
</dbReference>
<comment type="caution">
    <text evidence="2">The sequence shown here is derived from an EMBL/GenBank/DDBJ whole genome shotgun (WGS) entry which is preliminary data.</text>
</comment>
<evidence type="ECO:0000313" key="3">
    <source>
        <dbReference type="Proteomes" id="UP000652567"/>
    </source>
</evidence>
<dbReference type="PROSITE" id="PS50925">
    <property type="entry name" value="BLUF"/>
    <property type="match status" value="1"/>
</dbReference>
<dbReference type="EMBL" id="PRDL01000001">
    <property type="protein sequence ID" value="MBE8719095.1"/>
    <property type="molecule type" value="Genomic_DNA"/>
</dbReference>
<reference evidence="2" key="1">
    <citation type="submission" date="2018-07" db="EMBL/GenBank/DDBJ databases">
        <title>Genome assembly of strain Ka43.</title>
        <authorList>
            <person name="Kukolya J."/>
            <person name="Nagy I."/>
            <person name="Horvath B."/>
            <person name="Toth A."/>
        </authorList>
    </citation>
    <scope>NUCLEOTIDE SEQUENCE</scope>
    <source>
        <strain evidence="2">KB43</strain>
    </source>
</reference>
<dbReference type="AlphaFoldDB" id="A0A928V5E3"/>
<dbReference type="InterPro" id="IPR036046">
    <property type="entry name" value="Acylphosphatase-like_dom_sf"/>
</dbReference>
<dbReference type="Pfam" id="PF04940">
    <property type="entry name" value="BLUF"/>
    <property type="match status" value="1"/>
</dbReference>
<organism evidence="2 3">
    <name type="scientific">Cellvibrio polysaccharolyticus</name>
    <dbReference type="NCBI Taxonomy" id="2082724"/>
    <lineage>
        <taxon>Bacteria</taxon>
        <taxon>Pseudomonadati</taxon>
        <taxon>Pseudomonadota</taxon>
        <taxon>Gammaproteobacteria</taxon>
        <taxon>Cellvibrionales</taxon>
        <taxon>Cellvibrionaceae</taxon>
        <taxon>Cellvibrio</taxon>
    </lineage>
</organism>
<proteinExistence type="predicted"/>
<sequence length="275" mass="31752">MKKDFILTRRIAFLATLPGNMDDSEYAERIYHLFDSARIYNKEHRIHGAFLVHHNTSFQVLEGESGELAKYVYRMSRDPRLSSVSVILNREIARPLFNRWTIKLLNEGHGDHAGFLEKLHDALKSQWLIQQEKDKSRLAEFFPSRNQENIHIAVPVAIADDGTRYRKMALSMKAWPRPTQLRLTADLIKLCPRLIGRKIGYQRLLDMELFSSEEKLVEQLQLLDHIHVLEISPAQQPASLPTLQEHTAPTPVSTGSLFSQALRKFIHARTDRGMH</sequence>
<evidence type="ECO:0000259" key="1">
    <source>
        <dbReference type="PROSITE" id="PS50925"/>
    </source>
</evidence>
<dbReference type="SMART" id="SM01034">
    <property type="entry name" value="BLUF"/>
    <property type="match status" value="1"/>
</dbReference>
<gene>
    <name evidence="2" type="ORF">C4F51_18105</name>
</gene>